<feature type="domain" description="KilA-N" evidence="1">
    <location>
        <begin position="14"/>
        <end position="115"/>
    </location>
</feature>
<evidence type="ECO:0000259" key="1">
    <source>
        <dbReference type="PROSITE" id="PS51301"/>
    </source>
</evidence>
<proteinExistence type="predicted"/>
<dbReference type="SMART" id="SM01252">
    <property type="entry name" value="KilA-N"/>
    <property type="match status" value="1"/>
</dbReference>
<dbReference type="InterPro" id="IPR017880">
    <property type="entry name" value="KilA_N"/>
</dbReference>
<comment type="caution">
    <text evidence="2">The sequence shown here is derived from an EMBL/GenBank/DDBJ whole genome shotgun (WGS) entry which is preliminary data.</text>
</comment>
<protein>
    <recommendedName>
        <fullName evidence="1">KilA-N domain-containing protein</fullName>
    </recommendedName>
</protein>
<gene>
    <name evidence="2" type="ORF">LCGC14_1807360</name>
</gene>
<name>A0A0F9JMH3_9ZZZZ</name>
<sequence length="181" mass="21352">MRKEASNSVENIVDFLYQETEIHFLVHPGDKNVMVNATEMAKVFGKRTSNFLVNKETKDTISALERTGIPVHSDLKIVDDRGHMGIYFHRLLAIDFASWLNKDFKVWILLRIDEVVFGNYKEHWDAHVWQESQKKERDRLELKLSIDPTPEDFKEYLKVCKNIDKASRMKERAIKNQLKLF</sequence>
<dbReference type="Pfam" id="PF04383">
    <property type="entry name" value="KilA-N"/>
    <property type="match status" value="1"/>
</dbReference>
<reference evidence="2" key="1">
    <citation type="journal article" date="2015" name="Nature">
        <title>Complex archaea that bridge the gap between prokaryotes and eukaryotes.</title>
        <authorList>
            <person name="Spang A."/>
            <person name="Saw J.H."/>
            <person name="Jorgensen S.L."/>
            <person name="Zaremba-Niedzwiedzka K."/>
            <person name="Martijn J."/>
            <person name="Lind A.E."/>
            <person name="van Eijk R."/>
            <person name="Schleper C."/>
            <person name="Guy L."/>
            <person name="Ettema T.J."/>
        </authorList>
    </citation>
    <scope>NUCLEOTIDE SEQUENCE</scope>
</reference>
<accession>A0A0F9JMH3</accession>
<organism evidence="2">
    <name type="scientific">marine sediment metagenome</name>
    <dbReference type="NCBI Taxonomy" id="412755"/>
    <lineage>
        <taxon>unclassified sequences</taxon>
        <taxon>metagenomes</taxon>
        <taxon>ecological metagenomes</taxon>
    </lineage>
</organism>
<dbReference type="AlphaFoldDB" id="A0A0F9JMH3"/>
<dbReference type="InterPro" id="IPR018004">
    <property type="entry name" value="KilA/APSES_HTH"/>
</dbReference>
<dbReference type="PROSITE" id="PS51301">
    <property type="entry name" value="KILA_N"/>
    <property type="match status" value="1"/>
</dbReference>
<dbReference type="EMBL" id="LAZR01017504">
    <property type="protein sequence ID" value="KKM00143.1"/>
    <property type="molecule type" value="Genomic_DNA"/>
</dbReference>
<evidence type="ECO:0000313" key="2">
    <source>
        <dbReference type="EMBL" id="KKM00143.1"/>
    </source>
</evidence>